<keyword evidence="3" id="KW-1185">Reference proteome</keyword>
<gene>
    <name evidence="2" type="ORF">O6P43_019257</name>
</gene>
<accession>A0AAD7PKY1</accession>
<proteinExistence type="predicted"/>
<comment type="caution">
    <text evidence="2">The sequence shown here is derived from an EMBL/GenBank/DDBJ whole genome shotgun (WGS) entry which is preliminary data.</text>
</comment>
<feature type="region of interest" description="Disordered" evidence="1">
    <location>
        <begin position="170"/>
        <end position="194"/>
    </location>
</feature>
<dbReference type="Proteomes" id="UP001163823">
    <property type="component" value="Chromosome 8"/>
</dbReference>
<reference evidence="2" key="1">
    <citation type="journal article" date="2023" name="Science">
        <title>Elucidation of the pathway for biosynthesis of saponin adjuvants from the soapbark tree.</title>
        <authorList>
            <person name="Reed J."/>
            <person name="Orme A."/>
            <person name="El-Demerdash A."/>
            <person name="Owen C."/>
            <person name="Martin L.B.B."/>
            <person name="Misra R.C."/>
            <person name="Kikuchi S."/>
            <person name="Rejzek M."/>
            <person name="Martin A.C."/>
            <person name="Harkess A."/>
            <person name="Leebens-Mack J."/>
            <person name="Louveau T."/>
            <person name="Stephenson M.J."/>
            <person name="Osbourn A."/>
        </authorList>
    </citation>
    <scope>NUCLEOTIDE SEQUENCE</scope>
    <source>
        <strain evidence="2">S10</strain>
    </source>
</reference>
<dbReference type="PANTHER" id="PTHR35099">
    <property type="entry name" value="OS02G0182700 PROTEIN"/>
    <property type="match status" value="1"/>
</dbReference>
<evidence type="ECO:0000313" key="2">
    <source>
        <dbReference type="EMBL" id="KAJ7958545.1"/>
    </source>
</evidence>
<dbReference type="AlphaFoldDB" id="A0AAD7PKY1"/>
<organism evidence="2 3">
    <name type="scientific">Quillaja saponaria</name>
    <name type="common">Soap bark tree</name>
    <dbReference type="NCBI Taxonomy" id="32244"/>
    <lineage>
        <taxon>Eukaryota</taxon>
        <taxon>Viridiplantae</taxon>
        <taxon>Streptophyta</taxon>
        <taxon>Embryophyta</taxon>
        <taxon>Tracheophyta</taxon>
        <taxon>Spermatophyta</taxon>
        <taxon>Magnoliopsida</taxon>
        <taxon>eudicotyledons</taxon>
        <taxon>Gunneridae</taxon>
        <taxon>Pentapetalae</taxon>
        <taxon>rosids</taxon>
        <taxon>fabids</taxon>
        <taxon>Fabales</taxon>
        <taxon>Quillajaceae</taxon>
        <taxon>Quillaja</taxon>
    </lineage>
</organism>
<dbReference type="PANTHER" id="PTHR35099:SF2">
    <property type="entry name" value="OS02G0182700 PROTEIN"/>
    <property type="match status" value="1"/>
</dbReference>
<feature type="region of interest" description="Disordered" evidence="1">
    <location>
        <begin position="107"/>
        <end position="126"/>
    </location>
</feature>
<evidence type="ECO:0000313" key="3">
    <source>
        <dbReference type="Proteomes" id="UP001163823"/>
    </source>
</evidence>
<dbReference type="EMBL" id="JARAOO010000008">
    <property type="protein sequence ID" value="KAJ7958545.1"/>
    <property type="molecule type" value="Genomic_DNA"/>
</dbReference>
<dbReference type="KEGG" id="qsa:O6P43_019257"/>
<feature type="compositionally biased region" description="Low complexity" evidence="1">
    <location>
        <begin position="107"/>
        <end position="120"/>
    </location>
</feature>
<evidence type="ECO:0000256" key="1">
    <source>
        <dbReference type="SAM" id="MobiDB-lite"/>
    </source>
</evidence>
<protein>
    <submittedName>
        <fullName evidence="2">DNA topoisomerase 4 subunit A like</fullName>
    </submittedName>
</protein>
<name>A0AAD7PKY1_QUISA</name>
<sequence length="262" mass="29098">MVKNGWVTAAMTDDMVVVELLVRLKQSQPTLAAVVPFSWGLKKSRSRRSAAYRCDYSGRKEGDSTRCSPTTPLSWSGGASLSATADGFEESSRPNFLSYDAARSKATATSEYTSSNTTNTKRSRRKKTFAELKEEENSLLKERSYLKKELATLCATFKAQRTRNEMLKRKKLDVSTQSQKNPIATGLMPSLSGQPYQRISPSLGYVPPIIPTHSAHEYDHPLSDSCEANKTDSTRESFFVLPDLNMTPSEDDCNSDSLYGFS</sequence>